<dbReference type="Proteomes" id="UP000072189">
    <property type="component" value="Unassembled WGS sequence"/>
</dbReference>
<feature type="region of interest" description="Disordered" evidence="1">
    <location>
        <begin position="76"/>
        <end position="97"/>
    </location>
</feature>
<gene>
    <name evidence="2" type="ORF">RSA3_14185</name>
</gene>
<comment type="caution">
    <text evidence="2">The sequence shown here is derived from an EMBL/GenBank/DDBJ whole genome shotgun (WGS) entry which is preliminary data.</text>
</comment>
<sequence length="97" mass="10757">MSAAREVIAALELPASARWRIPLVLRLALDLDSPGAVPQRASLADRYSVQLEALVAAAKPRERDALDDLRFKFYTGSVDDIDDDPEATRPRQARRKA</sequence>
<evidence type="ECO:0000313" key="2">
    <source>
        <dbReference type="EMBL" id="KTS09046.1"/>
    </source>
</evidence>
<accession>A0A147F4R0</accession>
<organism evidence="2 3">
    <name type="scientific">Microbacterium testaceum</name>
    <name type="common">Aureobacterium testaceum</name>
    <name type="synonym">Brevibacterium testaceum</name>
    <dbReference type="NCBI Taxonomy" id="2033"/>
    <lineage>
        <taxon>Bacteria</taxon>
        <taxon>Bacillati</taxon>
        <taxon>Actinomycetota</taxon>
        <taxon>Actinomycetes</taxon>
        <taxon>Micrococcales</taxon>
        <taxon>Microbacteriaceae</taxon>
        <taxon>Microbacterium</taxon>
    </lineage>
</organism>
<reference evidence="2 3" key="1">
    <citation type="journal article" date="2016" name="Front. Microbiol.">
        <title>Genomic Resource of Rice Seed Associated Bacteria.</title>
        <authorList>
            <person name="Midha S."/>
            <person name="Bansal K."/>
            <person name="Sharma S."/>
            <person name="Kumar N."/>
            <person name="Patil P.P."/>
            <person name="Chaudhry V."/>
            <person name="Patil P.B."/>
        </authorList>
    </citation>
    <scope>NUCLEOTIDE SEQUENCE [LARGE SCALE GENOMIC DNA]</scope>
    <source>
        <strain evidence="2 3">RSA3</strain>
    </source>
</reference>
<dbReference type="PATRIC" id="fig|2033.7.peg.3673"/>
<dbReference type="AlphaFoldDB" id="A0A147F4R0"/>
<proteinExistence type="predicted"/>
<name>A0A147F4R0_MICTE</name>
<evidence type="ECO:0000256" key="1">
    <source>
        <dbReference type="SAM" id="MobiDB-lite"/>
    </source>
</evidence>
<evidence type="ECO:0000313" key="3">
    <source>
        <dbReference type="Proteomes" id="UP000072189"/>
    </source>
</evidence>
<dbReference type="EMBL" id="LDRV01000093">
    <property type="protein sequence ID" value="KTS09046.1"/>
    <property type="molecule type" value="Genomic_DNA"/>
</dbReference>
<protein>
    <submittedName>
        <fullName evidence="2">Uncharacterized protein</fullName>
    </submittedName>
</protein>